<sequence>MIQTYKQCWGEIDRFSELRWDRRMPSEMKKCKEVSTGVSALKEYLDLDCIHVRHGRVAAYVLAASREIWRGNSSL</sequence>
<comment type="caution">
    <text evidence="1">The sequence shown here is derived from an EMBL/GenBank/DDBJ whole genome shotgun (WGS) entry which is preliminary data.</text>
</comment>
<proteinExistence type="predicted"/>
<evidence type="ECO:0000313" key="2">
    <source>
        <dbReference type="Proteomes" id="UP000024635"/>
    </source>
</evidence>
<organism evidence="1 2">
    <name type="scientific">Ancylostoma ceylanicum</name>
    <dbReference type="NCBI Taxonomy" id="53326"/>
    <lineage>
        <taxon>Eukaryota</taxon>
        <taxon>Metazoa</taxon>
        <taxon>Ecdysozoa</taxon>
        <taxon>Nematoda</taxon>
        <taxon>Chromadorea</taxon>
        <taxon>Rhabditida</taxon>
        <taxon>Rhabditina</taxon>
        <taxon>Rhabditomorpha</taxon>
        <taxon>Strongyloidea</taxon>
        <taxon>Ancylostomatidae</taxon>
        <taxon>Ancylostomatinae</taxon>
        <taxon>Ancylostoma</taxon>
    </lineage>
</organism>
<accession>A0A016VTQ7</accession>
<gene>
    <name evidence="1" type="primary">Acey_s0004.g1780</name>
    <name evidence="1" type="ORF">Y032_0004g1780</name>
</gene>
<evidence type="ECO:0000313" key="1">
    <source>
        <dbReference type="EMBL" id="EYC30800.1"/>
    </source>
</evidence>
<dbReference type="Proteomes" id="UP000024635">
    <property type="component" value="Unassembled WGS sequence"/>
</dbReference>
<dbReference type="AlphaFoldDB" id="A0A016VTQ7"/>
<keyword evidence="2" id="KW-1185">Reference proteome</keyword>
<protein>
    <submittedName>
        <fullName evidence="1">Uncharacterized protein</fullName>
    </submittedName>
</protein>
<reference evidence="2" key="1">
    <citation type="journal article" date="2015" name="Nat. Genet.">
        <title>The genome and transcriptome of the zoonotic hookworm Ancylostoma ceylanicum identify infection-specific gene families.</title>
        <authorList>
            <person name="Schwarz E.M."/>
            <person name="Hu Y."/>
            <person name="Antoshechkin I."/>
            <person name="Miller M.M."/>
            <person name="Sternberg P.W."/>
            <person name="Aroian R.V."/>
        </authorList>
    </citation>
    <scope>NUCLEOTIDE SEQUENCE</scope>
    <source>
        <strain evidence="2">HY135</strain>
    </source>
</reference>
<name>A0A016VTQ7_9BILA</name>
<dbReference type="EMBL" id="JARK01001340">
    <property type="protein sequence ID" value="EYC30800.1"/>
    <property type="molecule type" value="Genomic_DNA"/>
</dbReference>